<keyword evidence="2" id="KW-0719">Serine esterase</keyword>
<keyword evidence="4" id="KW-0325">Glycoprotein</keyword>
<keyword evidence="3" id="KW-0378">Hydrolase</keyword>
<dbReference type="Proteomes" id="UP001162162">
    <property type="component" value="Unassembled WGS sequence"/>
</dbReference>
<organism evidence="6 7">
    <name type="scientific">Aromia moschata</name>
    <dbReference type="NCBI Taxonomy" id="1265417"/>
    <lineage>
        <taxon>Eukaryota</taxon>
        <taxon>Metazoa</taxon>
        <taxon>Ecdysozoa</taxon>
        <taxon>Arthropoda</taxon>
        <taxon>Hexapoda</taxon>
        <taxon>Insecta</taxon>
        <taxon>Pterygota</taxon>
        <taxon>Neoptera</taxon>
        <taxon>Endopterygota</taxon>
        <taxon>Coleoptera</taxon>
        <taxon>Polyphaga</taxon>
        <taxon>Cucujiformia</taxon>
        <taxon>Chrysomeloidea</taxon>
        <taxon>Cerambycidae</taxon>
        <taxon>Cerambycinae</taxon>
        <taxon>Callichromatini</taxon>
        <taxon>Aromia</taxon>
    </lineage>
</organism>
<dbReference type="AlphaFoldDB" id="A0AAV8Z4G7"/>
<dbReference type="Gene3D" id="3.40.50.1820">
    <property type="entry name" value="alpha/beta hydrolase"/>
    <property type="match status" value="1"/>
</dbReference>
<dbReference type="InterPro" id="IPR029058">
    <property type="entry name" value="AB_hydrolase_fold"/>
</dbReference>
<dbReference type="InterPro" id="IPR019819">
    <property type="entry name" value="Carboxylesterase_B_CS"/>
</dbReference>
<evidence type="ECO:0000256" key="3">
    <source>
        <dbReference type="ARBA" id="ARBA00022801"/>
    </source>
</evidence>
<feature type="non-terminal residue" evidence="6">
    <location>
        <position position="1"/>
    </location>
</feature>
<reference evidence="6" key="1">
    <citation type="journal article" date="2023" name="Insect Mol. Biol.">
        <title>Genome sequencing provides insights into the evolution of gene families encoding plant cell wall-degrading enzymes in longhorned beetles.</title>
        <authorList>
            <person name="Shin N.R."/>
            <person name="Okamura Y."/>
            <person name="Kirsch R."/>
            <person name="Pauchet Y."/>
        </authorList>
    </citation>
    <scope>NUCLEOTIDE SEQUENCE</scope>
    <source>
        <strain evidence="6">AMC_N1</strain>
    </source>
</reference>
<protein>
    <recommendedName>
        <fullName evidence="5">Carboxylesterase type B domain-containing protein</fullName>
    </recommendedName>
</protein>
<accession>A0AAV8Z4G7</accession>
<evidence type="ECO:0000313" key="6">
    <source>
        <dbReference type="EMBL" id="KAJ8958822.1"/>
    </source>
</evidence>
<dbReference type="PROSITE" id="PS00941">
    <property type="entry name" value="CARBOXYLESTERASE_B_2"/>
    <property type="match status" value="1"/>
</dbReference>
<evidence type="ECO:0000259" key="5">
    <source>
        <dbReference type="Pfam" id="PF00135"/>
    </source>
</evidence>
<feature type="domain" description="Carboxylesterase type B" evidence="5">
    <location>
        <begin position="181"/>
        <end position="500"/>
    </location>
</feature>
<dbReference type="PANTHER" id="PTHR43142">
    <property type="entry name" value="CARBOXYLIC ESTER HYDROLASE"/>
    <property type="match status" value="1"/>
</dbReference>
<sequence>NEKLQISTTHGVVQGRRAVTYDGIEFWAYSGIPYAKPPLGNLRFRGPKPAVPWPGVLDARKDGQTCVETMMRLTKFYTFGNEDCLYLNVFTPQNPKAIKEYLPVLVWIYGGAFLEGNSSTRYYGPDNLMHRDVVVVTFNYRVGIFVPGDSASPGNYGLKDQNLALRWVQANIRRFGGDSGRGLFHGIIAMSGSTLCTFAYKRDARSVAFQVAEGLGLSTKSTKEFVSQLRKTDVARLKEISVKVLAVGMLMILQDGFPFNPVIESNHKDAFISENTYTLLESGRFNRVPVLIGVNSLEAIFFSKIANLTKPFTILFDISPGSVPSLSMNIKTPDERRAVGIAIKRHYFREESFLESTEDEILNYLSDDQFVRPIRKTIQLIWKYVPVHFYVFDYRSDYGLKGFEDDLKGKDGVGHSEELPFVWKGAFRRAPRGLDDLTVLRMTKFYSNFARTGNPVPERDDLFENITWPTVRSSRTIPYLKIERHLSVGKNFREEHMIFWDKIYERYGNRPYFVY</sequence>
<keyword evidence="7" id="KW-1185">Reference proteome</keyword>
<dbReference type="PANTHER" id="PTHR43142:SF1">
    <property type="entry name" value="CARBOXYLIC ESTER HYDROLASE"/>
    <property type="match status" value="1"/>
</dbReference>
<dbReference type="EMBL" id="JAPWTK010000015">
    <property type="protein sequence ID" value="KAJ8958822.1"/>
    <property type="molecule type" value="Genomic_DNA"/>
</dbReference>
<dbReference type="SUPFAM" id="SSF53474">
    <property type="entry name" value="alpha/beta-Hydrolases"/>
    <property type="match status" value="1"/>
</dbReference>
<dbReference type="Pfam" id="PF00135">
    <property type="entry name" value="COesterase"/>
    <property type="match status" value="2"/>
</dbReference>
<proteinExistence type="inferred from homology"/>
<feature type="domain" description="Carboxylesterase type B" evidence="5">
    <location>
        <begin position="4"/>
        <end position="180"/>
    </location>
</feature>
<comment type="caution">
    <text evidence="6">The sequence shown here is derived from an EMBL/GenBank/DDBJ whole genome shotgun (WGS) entry which is preliminary data.</text>
</comment>
<evidence type="ECO:0000256" key="4">
    <source>
        <dbReference type="ARBA" id="ARBA00023180"/>
    </source>
</evidence>
<evidence type="ECO:0000256" key="1">
    <source>
        <dbReference type="ARBA" id="ARBA00005964"/>
    </source>
</evidence>
<comment type="similarity">
    <text evidence="1">Belongs to the type-B carboxylesterase/lipase family.</text>
</comment>
<gene>
    <name evidence="6" type="ORF">NQ318_019583</name>
</gene>
<dbReference type="InterPro" id="IPR002018">
    <property type="entry name" value="CarbesteraseB"/>
</dbReference>
<dbReference type="GO" id="GO:0052689">
    <property type="term" value="F:carboxylic ester hydrolase activity"/>
    <property type="evidence" value="ECO:0007669"/>
    <property type="project" value="UniProtKB-KW"/>
</dbReference>
<evidence type="ECO:0000313" key="7">
    <source>
        <dbReference type="Proteomes" id="UP001162162"/>
    </source>
</evidence>
<name>A0AAV8Z4G7_9CUCU</name>
<evidence type="ECO:0000256" key="2">
    <source>
        <dbReference type="ARBA" id="ARBA00022487"/>
    </source>
</evidence>